<dbReference type="EMBL" id="BMIU01000021">
    <property type="protein sequence ID" value="GGF44465.1"/>
    <property type="molecule type" value="Genomic_DNA"/>
</dbReference>
<comment type="caution">
    <text evidence="2">The sequence shown here is derived from an EMBL/GenBank/DDBJ whole genome shotgun (WGS) entry which is preliminary data.</text>
</comment>
<keyword evidence="3" id="KW-1185">Reference proteome</keyword>
<name>A0ABQ1V8U0_9BACT</name>
<evidence type="ECO:0000313" key="3">
    <source>
        <dbReference type="Proteomes" id="UP000647339"/>
    </source>
</evidence>
<gene>
    <name evidence="2" type="ORF">GCM10011339_36200</name>
</gene>
<proteinExistence type="predicted"/>
<evidence type="ECO:0000313" key="2">
    <source>
        <dbReference type="EMBL" id="GGF44465.1"/>
    </source>
</evidence>
<dbReference type="Proteomes" id="UP000647339">
    <property type="component" value="Unassembled WGS sequence"/>
</dbReference>
<dbReference type="Pfam" id="PF14028">
    <property type="entry name" value="Lant_dehydr_C"/>
    <property type="match status" value="1"/>
</dbReference>
<sequence>MEQLNREKKESKMSGQMVSPFWLSAHLYHEGDLRIFLLDGIRQFLERDSGKLCFRNYFFIRYWERGSHIRLRIPCFDRLEVNKIGSELAHYFHNYFQDHPSQRGIGYDIKSYPGWQDWYPNDSVQFIPYIPETDRYGGKVAIRISERQFFYSSRAVMTVLPDLKSYDQLIGTAIQFHVSLVHASGMERSDVPIFFGKIYEDWFYAAFKLHDKTEAKVKDRVEAEMIFKREFQAQRSAIIPFIKAFWNLLDDPQEIESEWVVPWMEGMKEVILDLEIARKLPSWSFPGTAASSPHSTSRQGLWPVLESYVHMTNNRLGILNRDEPLIAYFIKESFLEL</sequence>
<dbReference type="RefSeq" id="WP_187328728.1">
    <property type="nucleotide sequence ID" value="NZ_BMIU01000021.1"/>
</dbReference>
<feature type="domain" description="Thiopeptide-type bacteriocin biosynthesis" evidence="1">
    <location>
        <begin position="22"/>
        <end position="332"/>
    </location>
</feature>
<protein>
    <submittedName>
        <fullName evidence="2">Lantibiotic biosynthesis protein</fullName>
    </submittedName>
</protein>
<organism evidence="2 3">
    <name type="scientific">Echinicola rosea</name>
    <dbReference type="NCBI Taxonomy" id="1807691"/>
    <lineage>
        <taxon>Bacteria</taxon>
        <taxon>Pseudomonadati</taxon>
        <taxon>Bacteroidota</taxon>
        <taxon>Cytophagia</taxon>
        <taxon>Cytophagales</taxon>
        <taxon>Cyclobacteriaceae</taxon>
        <taxon>Echinicola</taxon>
    </lineage>
</organism>
<accession>A0ABQ1V8U0</accession>
<evidence type="ECO:0000259" key="1">
    <source>
        <dbReference type="Pfam" id="PF14028"/>
    </source>
</evidence>
<reference evidence="3" key="1">
    <citation type="journal article" date="2019" name="Int. J. Syst. Evol. Microbiol.">
        <title>The Global Catalogue of Microorganisms (GCM) 10K type strain sequencing project: providing services to taxonomists for standard genome sequencing and annotation.</title>
        <authorList>
            <consortium name="The Broad Institute Genomics Platform"/>
            <consortium name="The Broad Institute Genome Sequencing Center for Infectious Disease"/>
            <person name="Wu L."/>
            <person name="Ma J."/>
        </authorList>
    </citation>
    <scope>NUCLEOTIDE SEQUENCE [LARGE SCALE GENOMIC DNA]</scope>
    <source>
        <strain evidence="3">CGMCC 1.15407</strain>
    </source>
</reference>
<dbReference type="InterPro" id="IPR023809">
    <property type="entry name" value="Thiopep_bacteriocin_synth_dom"/>
</dbReference>